<dbReference type="AlphaFoldDB" id="A0A2G6KCQ8"/>
<dbReference type="Gene3D" id="1.10.8.10">
    <property type="entry name" value="DNA helicase RuvA subunit, C-terminal domain"/>
    <property type="match status" value="1"/>
</dbReference>
<dbReference type="InterPro" id="IPR009060">
    <property type="entry name" value="UBA-like_sf"/>
</dbReference>
<dbReference type="SUPFAM" id="SSF46934">
    <property type="entry name" value="UBA-like"/>
    <property type="match status" value="1"/>
</dbReference>
<dbReference type="InterPro" id="IPR014039">
    <property type="entry name" value="Transl_elong_EFTs/EF1B_dimer"/>
</dbReference>
<proteinExistence type="inferred from homology"/>
<comment type="subcellular location">
    <subcellularLocation>
        <location evidence="5 7">Cytoplasm</location>
    </subcellularLocation>
</comment>
<dbReference type="Gene3D" id="3.30.479.20">
    <property type="entry name" value="Elongation factor Ts, dimerisation domain"/>
    <property type="match status" value="1"/>
</dbReference>
<evidence type="ECO:0000256" key="7">
    <source>
        <dbReference type="RuleBase" id="RU000643"/>
    </source>
</evidence>
<dbReference type="InterPro" id="IPR018101">
    <property type="entry name" value="Transl_elong_Ts_CS"/>
</dbReference>
<dbReference type="PANTHER" id="PTHR11741">
    <property type="entry name" value="ELONGATION FACTOR TS"/>
    <property type="match status" value="1"/>
</dbReference>
<feature type="region of interest" description="Involved in Mg(2+) ion dislocation from EF-Tu" evidence="5">
    <location>
        <begin position="82"/>
        <end position="85"/>
    </location>
</feature>
<reference evidence="9 10" key="1">
    <citation type="submission" date="2017-10" db="EMBL/GenBank/DDBJ databases">
        <title>Novel microbial diversity and functional potential in the marine mammal oral microbiome.</title>
        <authorList>
            <person name="Dudek N.K."/>
            <person name="Sun C.L."/>
            <person name="Burstein D."/>
            <person name="Kantor R.S."/>
            <person name="Aliaga Goltsman D.S."/>
            <person name="Bik E.M."/>
            <person name="Thomas B.C."/>
            <person name="Banfield J.F."/>
            <person name="Relman D.A."/>
        </authorList>
    </citation>
    <scope>NUCLEOTIDE SEQUENCE [LARGE SCALE GENOMIC DNA]</scope>
    <source>
        <strain evidence="9">DOLJORAL78_47_16</strain>
    </source>
</reference>
<evidence type="ECO:0000256" key="6">
    <source>
        <dbReference type="RuleBase" id="RU000642"/>
    </source>
</evidence>
<dbReference type="HAMAP" id="MF_00050">
    <property type="entry name" value="EF_Ts"/>
    <property type="match status" value="1"/>
</dbReference>
<evidence type="ECO:0000256" key="5">
    <source>
        <dbReference type="HAMAP-Rule" id="MF_00050"/>
    </source>
</evidence>
<evidence type="ECO:0000259" key="8">
    <source>
        <dbReference type="Pfam" id="PF00889"/>
    </source>
</evidence>
<comment type="function">
    <text evidence="5 6">Associates with the EF-Tu.GDP complex and induces the exchange of GDP to GTP. It remains bound to the aminoacyl-tRNA.EF-Tu.GTP complex up to the GTP hydrolysis stage on the ribosome.</text>
</comment>
<dbReference type="EMBL" id="PDSK01000098">
    <property type="protein sequence ID" value="PIE33486.1"/>
    <property type="molecule type" value="Genomic_DNA"/>
</dbReference>
<dbReference type="GO" id="GO:0003746">
    <property type="term" value="F:translation elongation factor activity"/>
    <property type="evidence" value="ECO:0007669"/>
    <property type="project" value="UniProtKB-UniRule"/>
</dbReference>
<evidence type="ECO:0000313" key="9">
    <source>
        <dbReference type="EMBL" id="PIE33486.1"/>
    </source>
</evidence>
<gene>
    <name evidence="5" type="primary">tsf</name>
    <name evidence="9" type="ORF">CSA56_11695</name>
</gene>
<dbReference type="NCBIfam" id="TIGR00116">
    <property type="entry name" value="tsf"/>
    <property type="match status" value="2"/>
</dbReference>
<comment type="similarity">
    <text evidence="1 5 6">Belongs to the EF-Ts family.</text>
</comment>
<dbReference type="InterPro" id="IPR001816">
    <property type="entry name" value="Transl_elong_EFTs/EF1B"/>
</dbReference>
<comment type="caution">
    <text evidence="9">The sequence shown here is derived from an EMBL/GenBank/DDBJ whole genome shotgun (WGS) entry which is preliminary data.</text>
</comment>
<keyword evidence="5" id="KW-0963">Cytoplasm</keyword>
<name>A0A2G6KCQ8_9BACT</name>
<evidence type="ECO:0000256" key="2">
    <source>
        <dbReference type="ARBA" id="ARBA00016956"/>
    </source>
</evidence>
<feature type="domain" description="Translation elongation factor EFTs/EF1B dimerisation" evidence="8">
    <location>
        <begin position="52"/>
        <end position="198"/>
    </location>
</feature>
<protein>
    <recommendedName>
        <fullName evidence="2 5">Elongation factor Ts</fullName>
        <shortName evidence="5">EF-Ts</shortName>
    </recommendedName>
</protein>
<dbReference type="PANTHER" id="PTHR11741:SF0">
    <property type="entry name" value="ELONGATION FACTOR TS, MITOCHONDRIAL"/>
    <property type="match status" value="1"/>
</dbReference>
<evidence type="ECO:0000313" key="10">
    <source>
        <dbReference type="Proteomes" id="UP000230821"/>
    </source>
</evidence>
<evidence type="ECO:0000256" key="4">
    <source>
        <dbReference type="ARBA" id="ARBA00022917"/>
    </source>
</evidence>
<dbReference type="CDD" id="cd14275">
    <property type="entry name" value="UBA_EF-Ts"/>
    <property type="match status" value="1"/>
</dbReference>
<dbReference type="PROSITE" id="PS01127">
    <property type="entry name" value="EF_TS_2"/>
    <property type="match status" value="1"/>
</dbReference>
<dbReference type="PROSITE" id="PS01126">
    <property type="entry name" value="EF_TS_1"/>
    <property type="match status" value="1"/>
</dbReference>
<dbReference type="FunFam" id="1.10.8.10:FF:000001">
    <property type="entry name" value="Elongation factor Ts"/>
    <property type="match status" value="1"/>
</dbReference>
<dbReference type="InterPro" id="IPR036402">
    <property type="entry name" value="EF-Ts_dimer_sf"/>
</dbReference>
<keyword evidence="4 5" id="KW-0648">Protein biosynthesis</keyword>
<accession>A0A2G6KCQ8</accession>
<dbReference type="SUPFAM" id="SSF54713">
    <property type="entry name" value="Elongation factor Ts (EF-Ts), dimerisation domain"/>
    <property type="match status" value="1"/>
</dbReference>
<organism evidence="9 10">
    <name type="scientific">candidate division KSB3 bacterium</name>
    <dbReference type="NCBI Taxonomy" id="2044937"/>
    <lineage>
        <taxon>Bacteria</taxon>
        <taxon>candidate division KSB3</taxon>
    </lineage>
</organism>
<evidence type="ECO:0000256" key="3">
    <source>
        <dbReference type="ARBA" id="ARBA00022768"/>
    </source>
</evidence>
<dbReference type="FunFam" id="1.10.286.20:FF:000001">
    <property type="entry name" value="Elongation factor Ts"/>
    <property type="match status" value="1"/>
</dbReference>
<evidence type="ECO:0000256" key="1">
    <source>
        <dbReference type="ARBA" id="ARBA00005532"/>
    </source>
</evidence>
<dbReference type="Pfam" id="PF00889">
    <property type="entry name" value="EF_TS"/>
    <property type="match status" value="1"/>
</dbReference>
<sequence length="219" mass="24028">MMAISAKMVQELRGKTGAGIMDCKRALTESDGNMEQAIDALRKKGLAAAAKKSGRVTSEGAVASYIHGGGKLGVLVEINCETDFVARTEQFQQLVKDISMHIAAANPLYLKREDVEEAFLAKEREIYRAQALDSGKPEKIVDKIVDGKIDKYLGEICLYEQAFVKDTDKTIEQVMTEAVAQLGENLNIRRFVRFALGEGIEKEETDLAAEVAAQREAAK</sequence>
<dbReference type="Proteomes" id="UP000230821">
    <property type="component" value="Unassembled WGS sequence"/>
</dbReference>
<dbReference type="GO" id="GO:0005737">
    <property type="term" value="C:cytoplasm"/>
    <property type="evidence" value="ECO:0007669"/>
    <property type="project" value="UniProtKB-SubCell"/>
</dbReference>
<keyword evidence="3 5" id="KW-0251">Elongation factor</keyword>
<dbReference type="Gene3D" id="1.10.286.20">
    <property type="match status" value="1"/>
</dbReference>